<dbReference type="AlphaFoldDB" id="F9FLF5"/>
<evidence type="ECO:0000313" key="1">
    <source>
        <dbReference type="EMBL" id="EGU82252.1"/>
    </source>
</evidence>
<reference evidence="1" key="1">
    <citation type="journal article" date="2012" name="Mol. Plant Microbe Interact.">
        <title>A highly conserved effector in Fusarium oxysporum is required for full virulence on Arabidopsis.</title>
        <authorList>
            <person name="Thatcher L.F."/>
            <person name="Gardiner D.M."/>
            <person name="Kazan K."/>
            <person name="Manners J."/>
        </authorList>
    </citation>
    <scope>NUCLEOTIDE SEQUENCE [LARGE SCALE GENOMIC DNA]</scope>
    <source>
        <strain evidence="1">Fo5176</strain>
    </source>
</reference>
<gene>
    <name evidence="1" type="ORF">FOXB_07235</name>
</gene>
<protein>
    <submittedName>
        <fullName evidence="1">Uncharacterized protein</fullName>
    </submittedName>
</protein>
<name>F9FLF5_FUSOF</name>
<organism evidence="1">
    <name type="scientific">Fusarium oxysporum (strain Fo5176)</name>
    <name type="common">Fusarium vascular wilt</name>
    <dbReference type="NCBI Taxonomy" id="660025"/>
    <lineage>
        <taxon>Eukaryota</taxon>
        <taxon>Fungi</taxon>
        <taxon>Dikarya</taxon>
        <taxon>Ascomycota</taxon>
        <taxon>Pezizomycotina</taxon>
        <taxon>Sordariomycetes</taxon>
        <taxon>Hypocreomycetidae</taxon>
        <taxon>Hypocreales</taxon>
        <taxon>Nectriaceae</taxon>
        <taxon>Fusarium</taxon>
        <taxon>Fusarium oxysporum species complex</taxon>
    </lineage>
</organism>
<dbReference type="EMBL" id="AFQF01002177">
    <property type="protein sequence ID" value="EGU82252.1"/>
    <property type="molecule type" value="Genomic_DNA"/>
</dbReference>
<sequence>ENYLFYIKNTINNKSELTRQGRL</sequence>
<feature type="non-terminal residue" evidence="1">
    <location>
        <position position="1"/>
    </location>
</feature>
<comment type="caution">
    <text evidence="1">The sequence shown here is derived from an EMBL/GenBank/DDBJ whole genome shotgun (WGS) entry which is preliminary data.</text>
</comment>
<proteinExistence type="predicted"/>
<accession>F9FLF5</accession>